<dbReference type="InterPro" id="IPR052957">
    <property type="entry name" value="Auxin_embryo_med"/>
</dbReference>
<dbReference type="PANTHER" id="PTHR32387:SF19">
    <property type="entry name" value="PROTEIN NO VEIN C-TERMINAL DOMAIN-CONTAINING PROTEIN"/>
    <property type="match status" value="1"/>
</dbReference>
<evidence type="ECO:0000313" key="1">
    <source>
        <dbReference type="EnsemblPlants" id="EMT20484"/>
    </source>
</evidence>
<dbReference type="InterPro" id="IPR036890">
    <property type="entry name" value="HATPase_C_sf"/>
</dbReference>
<dbReference type="Gene3D" id="3.30.565.10">
    <property type="entry name" value="Histidine kinase-like ATPase, C-terminal domain"/>
    <property type="match status" value="1"/>
</dbReference>
<evidence type="ECO:0008006" key="2">
    <source>
        <dbReference type="Google" id="ProtNLM"/>
    </source>
</evidence>
<sequence length="1649" mass="184707">MSGTESDHVRELCTRMDVVGQVFTPGVYNEINIEYSWSLEDMLTVQNLDWSGETIEVLLAQVEYRNIYSLFQSVKQINATSGLNAEDNEYLSGVAPSLEFLVTSNDVTGSGASSTLLIFNNEKGFSPSNVESICRVGKSTKKGNRDKGYIGEKGIGFKSVFLISSQPHIFSNGYQIKFNEKPCAECNIGYIVPEWVESKKILPDIKKIYGRSKVLPTTTIILPLKDEKVSAVKQQLSSLHPEMLLFLSKIRRLSVQEANSNPKGSTVSEIAISSEKNYQERKNMHAESYTVHLSAQENGKEEECGYYMWRQKFPVKPENRVDKRAEIDEWVITLTFPHGERLSRGKQISPGVYAFLPTEMVTNFPFIIQADFLLASSREAILFDSPWNKGILDCIPSAFLNAFVALVKSSADAPAMSLVSMFNFLPANPSIPVLEPVRSGIKNKILVEDIVPCESHGLQKIFCKPGEVGRLKPAFWSILSKARESGVDLKNLSTHGSYILSSHFDKSTYNTVLSFLGVKSVSTEWYAKCIEGSNLVKGVNEQIYLEVLSFVADNWQNCFSGTNMMSIPLLKYVDRNNALSFWSISRATQRSDRLCIASEKKCIPWLISWNREFTSSNRLFVPPSTQEALQNFAQRTAVTQWLQSYAKVEAVSVYSYGLAVVNSLNCDRRPAIAFAHFLYQSAKKGHIESYHLEELCRAMPVIDSYGSVIKTRSSVLILVPAKGSKWWIQNLKSRRVHLPARFLACVKQGSWLRTSAGYKPPNESFLSSSEWGVLLQSGSSFVDIPMINQKFYQNKLHLYKEELKAIGVRFEFQEALAYIGSRLMSMAATNTLTRENVYSLLRLIRFLREKVLSPSELINSVKDGQWMKSTLGYRSPVGCIIYDSDWAVASCISSQPFLDVKFYGEDILTYKPELQLLGVLVGFEDSYKLVIENFKFSSAAVTPEATVLILKCIRHVSSCDAFIRKLKGLKWVKTSVGFRAPNESFLVDPRWECLLKVFDGVPVVDFRFYGSKISPYKEELEKTGLITKLEAASKAISHLFEQMVLNSSLPKASVLALLACYRQLKTQGALPVELLSCMLNEKWLCTSLGFRSPKDAILFNAEWKSLSSVANLPFIDDGDSNHGLSKEIHGYKDELKLLGVTTEVKAGARFVINGINIPKDPLHMSAATVLSLLGSIQSWLGSSSNFPKGFLEKIKGCSWLRTKVGFRCPDESILFDPKNSSIRIEDGPFIDEAFYGSEIASFRDALAAIGVSVDVRHGHELVARHLKSHKNRATISRIYTYLKECNWEPANKTSNWIWIPNKKKSGEWVSPLGCVLHDKDNLFSLQLHVLDKYYDKKLLDFFSHVFGVRNGPSAEDHCKLWSTWESSVDALSLADCSAFWQFIAKNWSRNTEKLLSACVKVPVCTDGTIVLSKKEDVFIPDDLLLKDLFDKLPNRSLFIWYPSSSLPSMSRAKLNNIYGSIGVQAISKAVGKNDSLTLENVSPTKAARGKVINVGMIKLVLAFLADPALDISAEERHKIVSCLLNVTVLETSEPITVGYSVKLSSGAVLDVKATRKLRWERESSKLYTQKSKRAPGYKEKLEFATNFADEISQGLLFEKADQIPLLAELIKIGSLMGFHAAAVEYLLKSKNLQLFPEDEEFLNTASLGL</sequence>
<dbReference type="EnsemblPlants" id="EMT20484">
    <property type="protein sequence ID" value="EMT20484"/>
    <property type="gene ID" value="F775_02336"/>
</dbReference>
<protein>
    <recommendedName>
        <fullName evidence="2">Protein NO VEIN C-terminal domain-containing protein</fullName>
    </recommendedName>
</protein>
<accession>N1R0S7</accession>
<proteinExistence type="predicted"/>
<dbReference type="PANTHER" id="PTHR32387">
    <property type="entry name" value="WU:FJ29H11"/>
    <property type="match status" value="1"/>
</dbReference>
<reference evidence="1" key="1">
    <citation type="submission" date="2015-06" db="UniProtKB">
        <authorList>
            <consortium name="EnsemblPlants"/>
        </authorList>
    </citation>
    <scope>IDENTIFICATION</scope>
</reference>
<dbReference type="SUPFAM" id="SSF55874">
    <property type="entry name" value="ATPase domain of HSP90 chaperone/DNA topoisomerase II/histidine kinase"/>
    <property type="match status" value="1"/>
</dbReference>
<name>N1R0S7_AEGTA</name>
<organism evidence="1">
    <name type="scientific">Aegilops tauschii</name>
    <name type="common">Tausch's goatgrass</name>
    <name type="synonym">Aegilops squarrosa</name>
    <dbReference type="NCBI Taxonomy" id="37682"/>
    <lineage>
        <taxon>Eukaryota</taxon>
        <taxon>Viridiplantae</taxon>
        <taxon>Streptophyta</taxon>
        <taxon>Embryophyta</taxon>
        <taxon>Tracheophyta</taxon>
        <taxon>Spermatophyta</taxon>
        <taxon>Magnoliopsida</taxon>
        <taxon>Liliopsida</taxon>
        <taxon>Poales</taxon>
        <taxon>Poaceae</taxon>
        <taxon>BOP clade</taxon>
        <taxon>Pooideae</taxon>
        <taxon>Triticodae</taxon>
        <taxon>Triticeae</taxon>
        <taxon>Triticinae</taxon>
        <taxon>Aegilops</taxon>
    </lineage>
</organism>
<dbReference type="ExpressionAtlas" id="N1R0S7">
    <property type="expression patterns" value="baseline"/>
</dbReference>